<keyword evidence="8" id="KW-1185">Reference proteome</keyword>
<evidence type="ECO:0000256" key="5">
    <source>
        <dbReference type="ARBA" id="ARBA00023284"/>
    </source>
</evidence>
<evidence type="ECO:0000259" key="6">
    <source>
        <dbReference type="PROSITE" id="PS51352"/>
    </source>
</evidence>
<dbReference type="SUPFAM" id="SSF52833">
    <property type="entry name" value="Thioredoxin-like"/>
    <property type="match status" value="1"/>
</dbReference>
<keyword evidence="2" id="KW-0201">Cytochrome c-type biogenesis</keyword>
<dbReference type="OrthoDB" id="25753at2"/>
<keyword evidence="4" id="KW-1015">Disulfide bond</keyword>
<dbReference type="PANTHER" id="PTHR42852:SF6">
    <property type="entry name" value="THIOL:DISULFIDE INTERCHANGE PROTEIN DSBE"/>
    <property type="match status" value="1"/>
</dbReference>
<protein>
    <submittedName>
        <fullName evidence="7">Thiol-disulfide oxidoreductase</fullName>
    </submittedName>
</protein>
<dbReference type="STRING" id="284581.AMD01_15145"/>
<keyword evidence="3" id="KW-0812">Transmembrane</keyword>
<dbReference type="PANTHER" id="PTHR42852">
    <property type="entry name" value="THIOL:DISULFIDE INTERCHANGE PROTEIN DSBE"/>
    <property type="match status" value="1"/>
</dbReference>
<evidence type="ECO:0000256" key="1">
    <source>
        <dbReference type="ARBA" id="ARBA00004196"/>
    </source>
</evidence>
<proteinExistence type="predicted"/>
<dbReference type="PATRIC" id="fig|284581.3.peg.4103"/>
<comment type="caution">
    <text evidence="7">The sequence shown here is derived from an EMBL/GenBank/DDBJ whole genome shotgun (WGS) entry which is preliminary data.</text>
</comment>
<dbReference type="InterPro" id="IPR013766">
    <property type="entry name" value="Thioredoxin_domain"/>
</dbReference>
<dbReference type="Proteomes" id="UP000037558">
    <property type="component" value="Unassembled WGS sequence"/>
</dbReference>
<sequence length="173" mass="19868">MKKRRLLIRTTILAVLLIALCYTLYANFFTSKETVAAGKKAPDFVLQDLQGEKHRLSDYRGRGVFLNFWGTYCKPCEREMPAMQRQYEKYKEQGVDILAVNVDETNFAVRQFVKEYGLTFPVMIDKGSQVQNVYGIDQLPATYLIDKNGSVVDVFLGGLDESKIKEYMDEIKP</sequence>
<comment type="subcellular location">
    <subcellularLocation>
        <location evidence="1">Cell envelope</location>
    </subcellularLocation>
</comment>
<gene>
    <name evidence="7" type="ORF">AMD01_15145</name>
</gene>
<reference evidence="8" key="1">
    <citation type="submission" date="2015-08" db="EMBL/GenBank/DDBJ databases">
        <title>Fjat-14210 dsm16467.</title>
        <authorList>
            <person name="Liu B."/>
            <person name="Wang J."/>
            <person name="Zhu Y."/>
            <person name="Liu G."/>
            <person name="Chen Q."/>
            <person name="Chen Z."/>
            <person name="Lan J."/>
            <person name="Che J."/>
            <person name="Ge C."/>
            <person name="Shi H."/>
            <person name="Pan Z."/>
            <person name="Liu X."/>
        </authorList>
    </citation>
    <scope>NUCLEOTIDE SEQUENCE [LARGE SCALE GENOMIC DNA]</scope>
    <source>
        <strain evidence="8">DSM 16467</strain>
    </source>
</reference>
<keyword evidence="3" id="KW-0735">Signal-anchor</keyword>
<feature type="domain" description="Thioredoxin" evidence="6">
    <location>
        <begin position="35"/>
        <end position="173"/>
    </location>
</feature>
<dbReference type="PROSITE" id="PS51352">
    <property type="entry name" value="THIOREDOXIN_2"/>
    <property type="match status" value="1"/>
</dbReference>
<organism evidence="7 8">
    <name type="scientific">Priestia koreensis</name>
    <dbReference type="NCBI Taxonomy" id="284581"/>
    <lineage>
        <taxon>Bacteria</taxon>
        <taxon>Bacillati</taxon>
        <taxon>Bacillota</taxon>
        <taxon>Bacilli</taxon>
        <taxon>Bacillales</taxon>
        <taxon>Bacillaceae</taxon>
        <taxon>Priestia</taxon>
    </lineage>
</organism>
<evidence type="ECO:0000256" key="4">
    <source>
        <dbReference type="ARBA" id="ARBA00023157"/>
    </source>
</evidence>
<dbReference type="AlphaFoldDB" id="A0A0M0KZ15"/>
<name>A0A0M0KZ15_9BACI</name>
<evidence type="ECO:0000313" key="7">
    <source>
        <dbReference type="EMBL" id="KOO44056.1"/>
    </source>
</evidence>
<accession>A0A0M0KZ15</accession>
<evidence type="ECO:0000313" key="8">
    <source>
        <dbReference type="Proteomes" id="UP000037558"/>
    </source>
</evidence>
<dbReference type="GO" id="GO:0016491">
    <property type="term" value="F:oxidoreductase activity"/>
    <property type="evidence" value="ECO:0007669"/>
    <property type="project" value="InterPro"/>
</dbReference>
<dbReference type="Gene3D" id="3.40.30.10">
    <property type="entry name" value="Glutaredoxin"/>
    <property type="match status" value="1"/>
</dbReference>
<dbReference type="RefSeq" id="WP_053402265.1">
    <property type="nucleotide sequence ID" value="NZ_LILC01000019.1"/>
</dbReference>
<keyword evidence="5" id="KW-0676">Redox-active center</keyword>
<evidence type="ECO:0000256" key="2">
    <source>
        <dbReference type="ARBA" id="ARBA00022748"/>
    </source>
</evidence>
<dbReference type="EMBL" id="LILC01000019">
    <property type="protein sequence ID" value="KOO44056.1"/>
    <property type="molecule type" value="Genomic_DNA"/>
</dbReference>
<dbReference type="Pfam" id="PF00578">
    <property type="entry name" value="AhpC-TSA"/>
    <property type="match status" value="1"/>
</dbReference>
<dbReference type="GO" id="GO:0016209">
    <property type="term" value="F:antioxidant activity"/>
    <property type="evidence" value="ECO:0007669"/>
    <property type="project" value="InterPro"/>
</dbReference>
<evidence type="ECO:0000256" key="3">
    <source>
        <dbReference type="ARBA" id="ARBA00022968"/>
    </source>
</evidence>
<dbReference type="GO" id="GO:0030313">
    <property type="term" value="C:cell envelope"/>
    <property type="evidence" value="ECO:0007669"/>
    <property type="project" value="UniProtKB-SubCell"/>
</dbReference>
<dbReference type="GO" id="GO:0017004">
    <property type="term" value="P:cytochrome complex assembly"/>
    <property type="evidence" value="ECO:0007669"/>
    <property type="project" value="UniProtKB-KW"/>
</dbReference>
<dbReference type="InterPro" id="IPR050553">
    <property type="entry name" value="Thioredoxin_ResA/DsbE_sf"/>
</dbReference>
<dbReference type="InterPro" id="IPR000866">
    <property type="entry name" value="AhpC/TSA"/>
</dbReference>
<dbReference type="InterPro" id="IPR036249">
    <property type="entry name" value="Thioredoxin-like_sf"/>
</dbReference>
<dbReference type="NCBIfam" id="NF002854">
    <property type="entry name" value="PRK03147.1"/>
    <property type="match status" value="1"/>
</dbReference>
<dbReference type="CDD" id="cd02966">
    <property type="entry name" value="TlpA_like_family"/>
    <property type="match status" value="1"/>
</dbReference>